<dbReference type="Pfam" id="PF03018">
    <property type="entry name" value="Dirigent"/>
    <property type="match status" value="1"/>
</dbReference>
<reference evidence="3 4" key="1">
    <citation type="journal article" date="2020" name="Nat. Commun.">
        <title>Genome of Tripterygium wilfordii and identification of cytochrome P450 involved in triptolide biosynthesis.</title>
        <authorList>
            <person name="Tu L."/>
            <person name="Su P."/>
            <person name="Zhang Z."/>
            <person name="Gao L."/>
            <person name="Wang J."/>
            <person name="Hu T."/>
            <person name="Zhou J."/>
            <person name="Zhang Y."/>
            <person name="Zhao Y."/>
            <person name="Liu Y."/>
            <person name="Song Y."/>
            <person name="Tong Y."/>
            <person name="Lu Y."/>
            <person name="Yang J."/>
            <person name="Xu C."/>
            <person name="Jia M."/>
            <person name="Peters R.J."/>
            <person name="Huang L."/>
            <person name="Gao W."/>
        </authorList>
    </citation>
    <scope>NUCLEOTIDE SEQUENCE [LARGE SCALE GENOMIC DNA]</scope>
    <source>
        <strain evidence="4">cv. XIE 37</strain>
        <tissue evidence="3">Leaf</tissue>
    </source>
</reference>
<protein>
    <recommendedName>
        <fullName evidence="1">Dirigent protein</fullName>
    </recommendedName>
</protein>
<comment type="function">
    <text evidence="1">Dirigent proteins impart stereoselectivity on the phenoxy radical-coupling reaction, yielding optically active lignans from two molecules of coniferyl alcohol in the biosynthesis of lignans, flavonolignans, and alkaloids and thus plays a central role in plant secondary metabolism.</text>
</comment>
<dbReference type="InterPro" id="IPR004265">
    <property type="entry name" value="Dirigent"/>
</dbReference>
<sequence length="124" mass="13904">MTGLFYIILVFSFILFHLFTNLAAKSINEDNHDFARSLDPKILNLEKEKLTYMTLYWHDLAEGQNQTSIVSAPPSKTSATRFGQIRVMDDPMTAEPNPRSKVIGKSQGLSAYAAQEEFGLSMAN</sequence>
<dbReference type="AlphaFoldDB" id="A0A7J7CNR2"/>
<keyword evidence="4" id="KW-1185">Reference proteome</keyword>
<keyword evidence="2" id="KW-1133">Transmembrane helix</keyword>
<feature type="transmembrane region" description="Helical" evidence="2">
    <location>
        <begin position="6"/>
        <end position="24"/>
    </location>
</feature>
<accession>A0A7J7CNR2</accession>
<dbReference type="Proteomes" id="UP000593562">
    <property type="component" value="Unassembled WGS sequence"/>
</dbReference>
<comment type="caution">
    <text evidence="3">The sequence shown here is derived from an EMBL/GenBank/DDBJ whole genome shotgun (WGS) entry which is preliminary data.</text>
</comment>
<dbReference type="GO" id="GO:0048046">
    <property type="term" value="C:apoplast"/>
    <property type="evidence" value="ECO:0007669"/>
    <property type="project" value="UniProtKB-SubCell"/>
</dbReference>
<evidence type="ECO:0000256" key="2">
    <source>
        <dbReference type="SAM" id="Phobius"/>
    </source>
</evidence>
<keyword evidence="1" id="KW-0052">Apoplast</keyword>
<evidence type="ECO:0000256" key="1">
    <source>
        <dbReference type="RuleBase" id="RU363099"/>
    </source>
</evidence>
<comment type="subcellular location">
    <subcellularLocation>
        <location evidence="1">Secreted</location>
        <location evidence="1">Extracellular space</location>
        <location evidence="1">Apoplast</location>
    </subcellularLocation>
</comment>
<comment type="subunit">
    <text evidence="1">Homodimer.</text>
</comment>
<proteinExistence type="inferred from homology"/>
<evidence type="ECO:0000313" key="3">
    <source>
        <dbReference type="EMBL" id="KAF5735725.1"/>
    </source>
</evidence>
<dbReference type="PANTHER" id="PTHR21495">
    <property type="entry name" value="NUCLEOPORIN-RELATED"/>
    <property type="match status" value="1"/>
</dbReference>
<comment type="similarity">
    <text evidence="1">Belongs to the plant dirigent protein family.</text>
</comment>
<keyword evidence="2" id="KW-0472">Membrane</keyword>
<evidence type="ECO:0000313" key="4">
    <source>
        <dbReference type="Proteomes" id="UP000593562"/>
    </source>
</evidence>
<keyword evidence="2" id="KW-0812">Transmembrane</keyword>
<name>A0A7J7CNR2_TRIWF</name>
<organism evidence="3 4">
    <name type="scientific">Tripterygium wilfordii</name>
    <name type="common">Thunder God vine</name>
    <dbReference type="NCBI Taxonomy" id="458696"/>
    <lineage>
        <taxon>Eukaryota</taxon>
        <taxon>Viridiplantae</taxon>
        <taxon>Streptophyta</taxon>
        <taxon>Embryophyta</taxon>
        <taxon>Tracheophyta</taxon>
        <taxon>Spermatophyta</taxon>
        <taxon>Magnoliopsida</taxon>
        <taxon>eudicotyledons</taxon>
        <taxon>Gunneridae</taxon>
        <taxon>Pentapetalae</taxon>
        <taxon>rosids</taxon>
        <taxon>fabids</taxon>
        <taxon>Celastrales</taxon>
        <taxon>Celastraceae</taxon>
        <taxon>Tripterygium</taxon>
    </lineage>
</organism>
<gene>
    <name evidence="3" type="ORF">HS088_TW15G01240</name>
</gene>
<dbReference type="EMBL" id="JAAARO010000015">
    <property type="protein sequence ID" value="KAF5735725.1"/>
    <property type="molecule type" value="Genomic_DNA"/>
</dbReference>
<keyword evidence="1" id="KW-0964">Secreted</keyword>
<dbReference type="InParanoid" id="A0A7J7CNR2"/>